<dbReference type="InterPro" id="IPR020449">
    <property type="entry name" value="Tscrpt_reg_AraC-type_HTH"/>
</dbReference>
<dbReference type="Pfam" id="PF12833">
    <property type="entry name" value="HTH_18"/>
    <property type="match status" value="1"/>
</dbReference>
<proteinExistence type="predicted"/>
<sequence>MSAQSSHLDWFLQSEDYREIPKEVRTAGTDGIAIVRIGQPRGLYRRPSADEFTLQVLEATNRSVAARVDHGTVFECRSRPRALALAPSRTDLSYEVDGELHGIAAFLPRERVRAAIEARTGREWACDFGALHGRLLFHDPVRHLLVDLWQEAANGSPHGTLYADSAIETIALALLCTSGQALPPQPRGELAAWKLRRVVEYLEDRIDADTSLGDLARLVDLSTNYFCTAFRISTGLPPRRWLALRRVERAKALLLDPGMSVTEVALACGFASSAHFATIFRKHVGVSPSAWRRDRLS</sequence>
<dbReference type="Gene3D" id="1.10.10.60">
    <property type="entry name" value="Homeodomain-like"/>
    <property type="match status" value="2"/>
</dbReference>
<dbReference type="InterPro" id="IPR018060">
    <property type="entry name" value="HTH_AraC"/>
</dbReference>
<dbReference type="SUPFAM" id="SSF46689">
    <property type="entry name" value="Homeodomain-like"/>
    <property type="match status" value="2"/>
</dbReference>
<dbReference type="SMART" id="SM00342">
    <property type="entry name" value="HTH_ARAC"/>
    <property type="match status" value="1"/>
</dbReference>
<dbReference type="InterPro" id="IPR009057">
    <property type="entry name" value="Homeodomain-like_sf"/>
</dbReference>
<keyword evidence="1" id="KW-0805">Transcription regulation</keyword>
<dbReference type="InterPro" id="IPR018062">
    <property type="entry name" value="HTH_AraC-typ_CS"/>
</dbReference>
<feature type="domain" description="HTH araC/xylS-type" evidence="4">
    <location>
        <begin position="196"/>
        <end position="294"/>
    </location>
</feature>
<dbReference type="EMBL" id="JBHSLW010000052">
    <property type="protein sequence ID" value="MFC5422867.1"/>
    <property type="molecule type" value="Genomic_DNA"/>
</dbReference>
<evidence type="ECO:0000259" key="4">
    <source>
        <dbReference type="PROSITE" id="PS01124"/>
    </source>
</evidence>
<comment type="caution">
    <text evidence="5">The sequence shown here is derived from an EMBL/GenBank/DDBJ whole genome shotgun (WGS) entry which is preliminary data.</text>
</comment>
<dbReference type="RefSeq" id="WP_377801091.1">
    <property type="nucleotide sequence ID" value="NZ_JBHSLW010000052.1"/>
</dbReference>
<keyword evidence="6" id="KW-1185">Reference proteome</keyword>
<keyword evidence="2" id="KW-0238">DNA-binding</keyword>
<organism evidence="5 6">
    <name type="scientific">Bosea eneae</name>
    <dbReference type="NCBI Taxonomy" id="151454"/>
    <lineage>
        <taxon>Bacteria</taxon>
        <taxon>Pseudomonadati</taxon>
        <taxon>Pseudomonadota</taxon>
        <taxon>Alphaproteobacteria</taxon>
        <taxon>Hyphomicrobiales</taxon>
        <taxon>Boseaceae</taxon>
        <taxon>Bosea</taxon>
    </lineage>
</organism>
<evidence type="ECO:0000313" key="5">
    <source>
        <dbReference type="EMBL" id="MFC5422867.1"/>
    </source>
</evidence>
<dbReference type="Proteomes" id="UP001596053">
    <property type="component" value="Unassembled WGS sequence"/>
</dbReference>
<gene>
    <name evidence="5" type="ORF">ACFPOB_25240</name>
</gene>
<evidence type="ECO:0000313" key="6">
    <source>
        <dbReference type="Proteomes" id="UP001596053"/>
    </source>
</evidence>
<dbReference type="PANTHER" id="PTHR46796">
    <property type="entry name" value="HTH-TYPE TRANSCRIPTIONAL ACTIVATOR RHAS-RELATED"/>
    <property type="match status" value="1"/>
</dbReference>
<dbReference type="PANTHER" id="PTHR46796:SF14">
    <property type="entry name" value="TRANSCRIPTIONAL REGULATORY PROTEIN"/>
    <property type="match status" value="1"/>
</dbReference>
<evidence type="ECO:0000256" key="2">
    <source>
        <dbReference type="ARBA" id="ARBA00023125"/>
    </source>
</evidence>
<dbReference type="InterPro" id="IPR050204">
    <property type="entry name" value="AraC_XylS_family_regulators"/>
</dbReference>
<evidence type="ECO:0000256" key="3">
    <source>
        <dbReference type="ARBA" id="ARBA00023163"/>
    </source>
</evidence>
<dbReference type="PRINTS" id="PR00032">
    <property type="entry name" value="HTHARAC"/>
</dbReference>
<name>A0ABW0IXK7_9HYPH</name>
<protein>
    <submittedName>
        <fullName evidence="5">Helix-turn-helix domain-containing protein</fullName>
    </submittedName>
</protein>
<dbReference type="PROSITE" id="PS00041">
    <property type="entry name" value="HTH_ARAC_FAMILY_1"/>
    <property type="match status" value="1"/>
</dbReference>
<dbReference type="PROSITE" id="PS01124">
    <property type="entry name" value="HTH_ARAC_FAMILY_2"/>
    <property type="match status" value="1"/>
</dbReference>
<keyword evidence="3" id="KW-0804">Transcription</keyword>
<reference evidence="6" key="1">
    <citation type="journal article" date="2019" name="Int. J. Syst. Evol. Microbiol.">
        <title>The Global Catalogue of Microorganisms (GCM) 10K type strain sequencing project: providing services to taxonomists for standard genome sequencing and annotation.</title>
        <authorList>
            <consortium name="The Broad Institute Genomics Platform"/>
            <consortium name="The Broad Institute Genome Sequencing Center for Infectious Disease"/>
            <person name="Wu L."/>
            <person name="Ma J."/>
        </authorList>
    </citation>
    <scope>NUCLEOTIDE SEQUENCE [LARGE SCALE GENOMIC DNA]</scope>
    <source>
        <strain evidence="6">NCAIM B.01391</strain>
    </source>
</reference>
<accession>A0ABW0IXK7</accession>
<evidence type="ECO:0000256" key="1">
    <source>
        <dbReference type="ARBA" id="ARBA00023015"/>
    </source>
</evidence>